<dbReference type="OrthoDB" id="4948751at2"/>
<proteinExistence type="predicted"/>
<evidence type="ECO:0000256" key="2">
    <source>
        <dbReference type="SAM" id="MobiDB-lite"/>
    </source>
</evidence>
<protein>
    <recommendedName>
        <fullName evidence="5">Transposase</fullName>
    </recommendedName>
</protein>
<evidence type="ECO:0000313" key="3">
    <source>
        <dbReference type="EMBL" id="KNB49022.1"/>
    </source>
</evidence>
<sequence length="190" mass="20909">MTATRRTSGDVLRETRRRDSQTKRGKVLAALDEMKDSGTAITFASVARAAGVSTWLVYRDGVREHIEAAMKGQAKAARRRRESGTGASAASLATDLELLRAENKALRQERDGLKRAVQRDLGARLEREGIKSATQQIGDLQAELHKVKDELAAVRAENAELKRQLADAQDEVIAVRDAGRELFKTVNRST</sequence>
<dbReference type="Proteomes" id="UP000037288">
    <property type="component" value="Unassembled WGS sequence"/>
</dbReference>
<dbReference type="PATRIC" id="fig|1678637.3.peg.5800"/>
<feature type="coiled-coil region" evidence="1">
    <location>
        <begin position="89"/>
        <end position="178"/>
    </location>
</feature>
<gene>
    <name evidence="3" type="ORF">AC230_27120</name>
</gene>
<evidence type="ECO:0000313" key="4">
    <source>
        <dbReference type="Proteomes" id="UP000037288"/>
    </source>
</evidence>
<dbReference type="RefSeq" id="WP_049718974.1">
    <property type="nucleotide sequence ID" value="NZ_LFXA01000018.1"/>
</dbReference>
<dbReference type="EMBL" id="LFXA01000018">
    <property type="protein sequence ID" value="KNB49022.1"/>
    <property type="molecule type" value="Genomic_DNA"/>
</dbReference>
<comment type="caution">
    <text evidence="3">The sequence shown here is derived from an EMBL/GenBank/DDBJ whole genome shotgun (WGS) entry which is preliminary data.</text>
</comment>
<accession>A0A0K9X8R1</accession>
<dbReference type="InterPro" id="IPR046229">
    <property type="entry name" value="TnpC-like"/>
</dbReference>
<keyword evidence="1" id="KW-0175">Coiled coil</keyword>
<reference evidence="4" key="1">
    <citation type="submission" date="2015-07" db="EMBL/GenBank/DDBJ databases">
        <title>Draft genome sequence of Streptomyces sp. CMAA 1322, a bacterium isolated from Caatinga biome, from dry forest semiarid of Brazil.</title>
        <authorList>
            <person name="Santos S.N."/>
            <person name="Gacesa R."/>
            <person name="Taketani R.G."/>
            <person name="Long P.F."/>
            <person name="Melo I.S."/>
        </authorList>
    </citation>
    <scope>NUCLEOTIDE SEQUENCE [LARGE SCALE GENOMIC DNA]</scope>
    <source>
        <strain evidence="4">CMAA 1322</strain>
    </source>
</reference>
<dbReference type="AlphaFoldDB" id="A0A0K9X8R1"/>
<keyword evidence="4" id="KW-1185">Reference proteome</keyword>
<feature type="region of interest" description="Disordered" evidence="2">
    <location>
        <begin position="1"/>
        <end position="24"/>
    </location>
</feature>
<feature type="compositionally biased region" description="Basic and acidic residues" evidence="2">
    <location>
        <begin position="7"/>
        <end position="22"/>
    </location>
</feature>
<organism evidence="3 4">
    <name type="scientific">Streptomyces caatingaensis</name>
    <dbReference type="NCBI Taxonomy" id="1678637"/>
    <lineage>
        <taxon>Bacteria</taxon>
        <taxon>Bacillati</taxon>
        <taxon>Actinomycetota</taxon>
        <taxon>Actinomycetes</taxon>
        <taxon>Kitasatosporales</taxon>
        <taxon>Streptomycetaceae</taxon>
        <taxon>Streptomyces</taxon>
    </lineage>
</organism>
<evidence type="ECO:0000256" key="1">
    <source>
        <dbReference type="SAM" id="Coils"/>
    </source>
</evidence>
<name>A0A0K9X8R1_9ACTN</name>
<evidence type="ECO:0008006" key="5">
    <source>
        <dbReference type="Google" id="ProtNLM"/>
    </source>
</evidence>
<dbReference type="STRING" id="1678637.AC230_27120"/>
<dbReference type="Pfam" id="PF19776">
    <property type="entry name" value="DUF6262"/>
    <property type="match status" value="1"/>
</dbReference>